<reference evidence="1" key="2">
    <citation type="submission" date="2023-01" db="EMBL/GenBank/DDBJ databases">
        <authorList>
            <person name="Rosani U."/>
            <person name="Delmont T.O."/>
            <person name="Gaia M."/>
            <person name="Krupovic M."/>
        </authorList>
    </citation>
    <scope>NUCLEOTIDE SEQUENCE</scope>
    <source>
        <strain evidence="1">MalacoHV1/China/2018</strain>
    </source>
</reference>
<proteinExistence type="predicted"/>
<reference evidence="1" key="1">
    <citation type="journal article" date="2023" name="Front. Mar. Sci.">
        <title>Tracing the invertebrate herpesviruses in the global sequence datasets.</title>
        <authorList>
            <person name="Rosani U."/>
            <person name="Gaia M."/>
            <person name="Delmont T.O."/>
            <person name="Krupovic M."/>
        </authorList>
    </citation>
    <scope>NUCLEOTIDE SEQUENCE</scope>
    <source>
        <strain evidence="1">MalacoHV1/China/2018</strain>
    </source>
</reference>
<evidence type="ECO:0000313" key="1">
    <source>
        <dbReference type="EMBL" id="DBA11717.1"/>
    </source>
</evidence>
<protein>
    <submittedName>
        <fullName evidence="1">ORF16</fullName>
    </submittedName>
</protein>
<dbReference type="EMBL" id="BK063091">
    <property type="protein sequence ID" value="DBA11717.1"/>
    <property type="molecule type" value="Genomic_DNA"/>
</dbReference>
<organism evidence="1">
    <name type="scientific">Malaco herpesvirus 1</name>
    <dbReference type="NCBI Taxonomy" id="3031797"/>
    <lineage>
        <taxon>Viruses</taxon>
        <taxon>Duplodnaviria</taxon>
        <taxon>Heunggongvirae</taxon>
        <taxon>Peploviricota</taxon>
        <taxon>Herviviricetes</taxon>
        <taxon>Herpesvirales</taxon>
        <taxon>Malacoherpesviridae</taxon>
    </lineage>
</organism>
<name>A0AA48P833_9VIRU</name>
<sequence>MKNREIDRILWLNVGDDCSQITSTARQVHGYHKLARGVQFTTAINLYHTCVTSLYLLGYISRYKRAVHTPVRPSTSFTTMNDVCIISQFNSTAWYGDVIKTYIAKF</sequence>
<accession>A0AA48P833</accession>